<dbReference type="HOGENOM" id="CLU_2882005_0_0_0"/>
<sequence length="63" mass="6771">MAWRNSMPRAKKSTRRGVLTLEWVLLVTVLVIGVIGGLGAVRNATVSELSQLADAIEALNVQP</sequence>
<gene>
    <name evidence="2" type="ordered locus">Psta_1653</name>
</gene>
<protein>
    <recommendedName>
        <fullName evidence="4">Flp/Fap pilin component</fullName>
    </recommendedName>
</protein>
<evidence type="ECO:0000256" key="1">
    <source>
        <dbReference type="SAM" id="Phobius"/>
    </source>
</evidence>
<organism evidence="2 3">
    <name type="scientific">Pirellula staleyi (strain ATCC 27377 / DSM 6068 / ICPB 4128)</name>
    <name type="common">Pirella staleyi</name>
    <dbReference type="NCBI Taxonomy" id="530564"/>
    <lineage>
        <taxon>Bacteria</taxon>
        <taxon>Pseudomonadati</taxon>
        <taxon>Planctomycetota</taxon>
        <taxon>Planctomycetia</taxon>
        <taxon>Pirellulales</taxon>
        <taxon>Pirellulaceae</taxon>
        <taxon>Pirellula</taxon>
    </lineage>
</organism>
<dbReference type="STRING" id="530564.Psta_1653"/>
<keyword evidence="1" id="KW-0812">Transmembrane</keyword>
<feature type="transmembrane region" description="Helical" evidence="1">
    <location>
        <begin position="21"/>
        <end position="41"/>
    </location>
</feature>
<accession>D2QYB4</accession>
<evidence type="ECO:0008006" key="4">
    <source>
        <dbReference type="Google" id="ProtNLM"/>
    </source>
</evidence>
<reference evidence="2 3" key="1">
    <citation type="journal article" date="2009" name="Stand. Genomic Sci.">
        <title>Complete genome sequence of Pirellula staleyi type strain (ATCC 27377).</title>
        <authorList>
            <person name="Clum A."/>
            <person name="Tindall B.J."/>
            <person name="Sikorski J."/>
            <person name="Ivanova N."/>
            <person name="Mavrommatis K."/>
            <person name="Lucas S."/>
            <person name="Glavina del Rio T."/>
            <person name="Nolan M."/>
            <person name="Chen F."/>
            <person name="Tice H."/>
            <person name="Pitluck S."/>
            <person name="Cheng J.F."/>
            <person name="Chertkov O."/>
            <person name="Brettin T."/>
            <person name="Han C."/>
            <person name="Detter J.C."/>
            <person name="Kuske C."/>
            <person name="Bruce D."/>
            <person name="Goodwin L."/>
            <person name="Ovchinikova G."/>
            <person name="Pati A."/>
            <person name="Mikhailova N."/>
            <person name="Chen A."/>
            <person name="Palaniappan K."/>
            <person name="Land M."/>
            <person name="Hauser L."/>
            <person name="Chang Y.J."/>
            <person name="Jeffries C.D."/>
            <person name="Chain P."/>
            <person name="Rohde M."/>
            <person name="Goker M."/>
            <person name="Bristow J."/>
            <person name="Eisen J.A."/>
            <person name="Markowitz V."/>
            <person name="Hugenholtz P."/>
            <person name="Kyrpides N.C."/>
            <person name="Klenk H.P."/>
            <person name="Lapidus A."/>
        </authorList>
    </citation>
    <scope>NUCLEOTIDE SEQUENCE [LARGE SCALE GENOMIC DNA]</scope>
    <source>
        <strain evidence="3">ATCC 27377 / DSM 6068 / ICPB 4128</strain>
    </source>
</reference>
<dbReference type="EMBL" id="CP001848">
    <property type="protein sequence ID" value="ADB16328.1"/>
    <property type="molecule type" value="Genomic_DNA"/>
</dbReference>
<name>D2QYB4_PIRSD</name>
<proteinExistence type="predicted"/>
<keyword evidence="1" id="KW-1133">Transmembrane helix</keyword>
<evidence type="ECO:0000313" key="2">
    <source>
        <dbReference type="EMBL" id="ADB16328.1"/>
    </source>
</evidence>
<dbReference type="AlphaFoldDB" id="D2QYB4"/>
<dbReference type="KEGG" id="psl:Psta_1653"/>
<keyword evidence="1" id="KW-0472">Membrane</keyword>
<dbReference type="Proteomes" id="UP000001887">
    <property type="component" value="Chromosome"/>
</dbReference>
<keyword evidence="3" id="KW-1185">Reference proteome</keyword>
<evidence type="ECO:0000313" key="3">
    <source>
        <dbReference type="Proteomes" id="UP000001887"/>
    </source>
</evidence>